<feature type="domain" description="Phage tail assembly chaperone-like" evidence="1">
    <location>
        <begin position="47"/>
        <end position="111"/>
    </location>
</feature>
<evidence type="ECO:0000259" key="1">
    <source>
        <dbReference type="Pfam" id="PF16778"/>
    </source>
</evidence>
<keyword evidence="3" id="KW-1185">Reference proteome</keyword>
<dbReference type="InterPro" id="IPR031893">
    <property type="entry name" value="Phage_tail_APC"/>
</dbReference>
<organism evidence="2 3">
    <name type="scientific">Pseudomonas fakonensis</name>
    <dbReference type="NCBI Taxonomy" id="2842355"/>
    <lineage>
        <taxon>Bacteria</taxon>
        <taxon>Pseudomonadati</taxon>
        <taxon>Pseudomonadota</taxon>
        <taxon>Gammaproteobacteria</taxon>
        <taxon>Pseudomonadales</taxon>
        <taxon>Pseudomonadaceae</taxon>
        <taxon>Pseudomonas</taxon>
    </lineage>
</organism>
<dbReference type="Proteomes" id="UP001046350">
    <property type="component" value="Chromosome"/>
</dbReference>
<evidence type="ECO:0000313" key="3">
    <source>
        <dbReference type="Proteomes" id="UP001046350"/>
    </source>
</evidence>
<evidence type="ECO:0000313" key="2">
    <source>
        <dbReference type="EMBL" id="QXH54246.1"/>
    </source>
</evidence>
<protein>
    <submittedName>
        <fullName evidence="2">Phage tail assembly chaperone</fullName>
    </submittedName>
</protein>
<dbReference type="EMBL" id="CP077076">
    <property type="protein sequence ID" value="QXH54246.1"/>
    <property type="molecule type" value="Genomic_DNA"/>
</dbReference>
<sequence>MPADAVEITEALYQEVITHRPLDKTLAHDERGVPYLVAIPQDATVLERMWRDSELLACTWLRDRHRDQIDIGGGTTLSTEQFAELLIFMQQLRDWPQAEAFPNPQYRPVSPVWVAEQTQ</sequence>
<name>A0ABX8ND22_9PSED</name>
<reference evidence="2" key="1">
    <citation type="journal article" date="2021" name="Microorganisms">
        <title>The Ever-Expanding Pseudomonas Genus: Description of 43 New Species and Partition of the Pseudomonas putida Group.</title>
        <authorList>
            <person name="Girard L."/>
            <person name="Lood C."/>
            <person name="Hofte M."/>
            <person name="Vandamme P."/>
            <person name="Rokni-Zadeh H."/>
            <person name="van Noort V."/>
            <person name="Lavigne R."/>
            <person name="De Mot R."/>
        </authorList>
    </citation>
    <scope>NUCLEOTIDE SEQUENCE</scope>
    <source>
        <strain evidence="2">COW40</strain>
    </source>
</reference>
<proteinExistence type="predicted"/>
<accession>A0ABX8ND22</accession>
<dbReference type="Pfam" id="PF16778">
    <property type="entry name" value="Phage_tail_APC"/>
    <property type="match status" value="1"/>
</dbReference>
<gene>
    <name evidence="2" type="ORF">KSS94_20730</name>
</gene>